<gene>
    <name evidence="2" type="ORF">A7P95_00875</name>
</gene>
<evidence type="ECO:0000256" key="1">
    <source>
        <dbReference type="SAM" id="SignalP"/>
    </source>
</evidence>
<keyword evidence="1" id="KW-0732">Signal</keyword>
<evidence type="ECO:0000313" key="3">
    <source>
        <dbReference type="Proteomes" id="UP000077885"/>
    </source>
</evidence>
<feature type="chain" id="PRO_5008396399" evidence="1">
    <location>
        <begin position="26"/>
        <end position="261"/>
    </location>
</feature>
<dbReference type="EMBL" id="LXSL01000011">
    <property type="protein sequence ID" value="OAM31086.1"/>
    <property type="molecule type" value="Genomic_DNA"/>
</dbReference>
<sequence>MKLRIPAALLPAAAAALFWAQPAAAQCNGHTCNGVPTHILHESQQRAIEQARQSQYQRQQREQQALRGPRPMTAEEERALEIVFNGDPKASRGCNPTLQDGRLSCWEYINDPRMGMVFFSHVTPVTDLNDCIRNPRRCHRHGLKYTYGTDGRLYDIEIYDRGILPKGENRYDFLPNGSVEVSDLKRSNDRDNLRNSYTITPDEALRRLGLPRSLLNIGRLTVNTRLLAGKAAQLPAGCPGTAESGSWSAVCNINLLWKNGR</sequence>
<feature type="signal peptide" evidence="1">
    <location>
        <begin position="1"/>
        <end position="25"/>
    </location>
</feature>
<dbReference type="OrthoDB" id="8617109at2"/>
<protein>
    <submittedName>
        <fullName evidence="2">Uncharacterized protein</fullName>
    </submittedName>
</protein>
<dbReference type="Proteomes" id="UP000077885">
    <property type="component" value="Unassembled WGS sequence"/>
</dbReference>
<dbReference type="STRING" id="1795827.A7P95_00875"/>
<reference evidence="3" key="1">
    <citation type="submission" date="2016-05" db="EMBL/GenBank/DDBJ databases">
        <title>Draft genome of Corynebacterium afermentans subsp. afermentans LCDC 88199T.</title>
        <authorList>
            <person name="Bernier A.-M."/>
            <person name="Bernard K."/>
        </authorList>
    </citation>
    <scope>NUCLEOTIDE SEQUENCE [LARGE SCALE GENOMIC DNA]</scope>
    <source>
        <strain evidence="3">NML02-A-017</strain>
    </source>
</reference>
<organism evidence="2 3">
    <name type="scientific">Eikenella longinqua</name>
    <dbReference type="NCBI Taxonomy" id="1795827"/>
    <lineage>
        <taxon>Bacteria</taxon>
        <taxon>Pseudomonadati</taxon>
        <taxon>Pseudomonadota</taxon>
        <taxon>Betaproteobacteria</taxon>
        <taxon>Neisseriales</taxon>
        <taxon>Neisseriaceae</taxon>
        <taxon>Eikenella</taxon>
    </lineage>
</organism>
<proteinExistence type="predicted"/>
<comment type="caution">
    <text evidence="2">The sequence shown here is derived from an EMBL/GenBank/DDBJ whole genome shotgun (WGS) entry which is preliminary data.</text>
</comment>
<accession>A0A1A9S203</accession>
<evidence type="ECO:0000313" key="2">
    <source>
        <dbReference type="EMBL" id="OAM31086.1"/>
    </source>
</evidence>
<dbReference type="RefSeq" id="WP_067589752.1">
    <property type="nucleotide sequence ID" value="NZ_LXSL01000011.1"/>
</dbReference>
<keyword evidence="3" id="KW-1185">Reference proteome</keyword>
<dbReference type="AlphaFoldDB" id="A0A1A9S203"/>
<name>A0A1A9S203_9NEIS</name>